<proteinExistence type="inferred from homology"/>
<dbReference type="InterPro" id="IPR003660">
    <property type="entry name" value="HAMP_dom"/>
</dbReference>
<dbReference type="GO" id="GO:0004888">
    <property type="term" value="F:transmembrane signaling receptor activity"/>
    <property type="evidence" value="ECO:0007669"/>
    <property type="project" value="InterPro"/>
</dbReference>
<comment type="caution">
    <text evidence="12">The sequence shown here is derived from an EMBL/GenBank/DDBJ whole genome shotgun (WGS) entry which is preliminary data.</text>
</comment>
<evidence type="ECO:0000256" key="8">
    <source>
        <dbReference type="PROSITE-ProRule" id="PRU00284"/>
    </source>
</evidence>
<evidence type="ECO:0000256" key="5">
    <source>
        <dbReference type="ARBA" id="ARBA00023136"/>
    </source>
</evidence>
<evidence type="ECO:0000259" key="11">
    <source>
        <dbReference type="PROSITE" id="PS50885"/>
    </source>
</evidence>
<evidence type="ECO:0000259" key="10">
    <source>
        <dbReference type="PROSITE" id="PS50111"/>
    </source>
</evidence>
<evidence type="ECO:0000256" key="7">
    <source>
        <dbReference type="ARBA" id="ARBA00029447"/>
    </source>
</evidence>
<gene>
    <name evidence="12" type="ORF">BCV30_03735</name>
</gene>
<organism evidence="12 13">
    <name type="scientific">Vibrio lentus</name>
    <dbReference type="NCBI Taxonomy" id="136468"/>
    <lineage>
        <taxon>Bacteria</taxon>
        <taxon>Pseudomonadati</taxon>
        <taxon>Pseudomonadota</taxon>
        <taxon>Gammaproteobacteria</taxon>
        <taxon>Vibrionales</taxon>
        <taxon>Vibrionaceae</taxon>
        <taxon>Vibrio</taxon>
    </lineage>
</organism>
<keyword evidence="6 8" id="KW-0807">Transducer</keyword>
<dbReference type="CDD" id="cd06225">
    <property type="entry name" value="HAMP"/>
    <property type="match status" value="1"/>
</dbReference>
<evidence type="ECO:0000313" key="12">
    <source>
        <dbReference type="EMBL" id="PME71557.1"/>
    </source>
</evidence>
<evidence type="ECO:0000256" key="3">
    <source>
        <dbReference type="ARBA" id="ARBA00022692"/>
    </source>
</evidence>
<keyword evidence="2" id="KW-1003">Cell membrane</keyword>
<feature type="transmembrane region" description="Helical" evidence="9">
    <location>
        <begin position="12"/>
        <end position="32"/>
    </location>
</feature>
<evidence type="ECO:0000256" key="4">
    <source>
        <dbReference type="ARBA" id="ARBA00022989"/>
    </source>
</evidence>
<evidence type="ECO:0000256" key="2">
    <source>
        <dbReference type="ARBA" id="ARBA00022475"/>
    </source>
</evidence>
<keyword evidence="3 9" id="KW-0812">Transmembrane</keyword>
<keyword evidence="4 9" id="KW-1133">Transmembrane helix</keyword>
<dbReference type="Gene3D" id="1.10.287.950">
    <property type="entry name" value="Methyl-accepting chemotaxis protein"/>
    <property type="match status" value="1"/>
</dbReference>
<evidence type="ECO:0000256" key="1">
    <source>
        <dbReference type="ARBA" id="ARBA00004651"/>
    </source>
</evidence>
<dbReference type="SMART" id="SM00283">
    <property type="entry name" value="MA"/>
    <property type="match status" value="1"/>
</dbReference>
<dbReference type="InterPro" id="IPR004090">
    <property type="entry name" value="Chemotax_Me-accpt_rcpt"/>
</dbReference>
<dbReference type="PANTHER" id="PTHR32089:SF119">
    <property type="entry name" value="METHYL-ACCEPTING CHEMOTAXIS PROTEIN CTPL"/>
    <property type="match status" value="1"/>
</dbReference>
<dbReference type="Proteomes" id="UP000235778">
    <property type="component" value="Unassembled WGS sequence"/>
</dbReference>
<evidence type="ECO:0000313" key="13">
    <source>
        <dbReference type="Proteomes" id="UP000235778"/>
    </source>
</evidence>
<dbReference type="Pfam" id="PF17200">
    <property type="entry name" value="sCache_2"/>
    <property type="match status" value="1"/>
</dbReference>
<dbReference type="EMBL" id="MCSI01000036">
    <property type="protein sequence ID" value="PME71557.1"/>
    <property type="molecule type" value="Genomic_DNA"/>
</dbReference>
<comment type="similarity">
    <text evidence="7">Belongs to the methyl-accepting chemotaxis (MCP) protein family.</text>
</comment>
<dbReference type="Pfam" id="PF00015">
    <property type="entry name" value="MCPsignal"/>
    <property type="match status" value="1"/>
</dbReference>
<dbReference type="GO" id="GO:0005886">
    <property type="term" value="C:plasma membrane"/>
    <property type="evidence" value="ECO:0007669"/>
    <property type="project" value="UniProtKB-SubCell"/>
</dbReference>
<dbReference type="FunFam" id="1.10.287.950:FF:000001">
    <property type="entry name" value="Methyl-accepting chemotaxis sensory transducer"/>
    <property type="match status" value="1"/>
</dbReference>
<sequence>MIIKEVKNVSIAIRVWAILALFAIALLANTILNIDGSRQHVRESYQKGVKILVQSAVSVIKHYENQSAIGKLSEEEARARALETISNMRFDGGNYIFVGDREGKQIATGVPSLLGENIMDLQDSKGKYFVREMYSISKNGGGFIDYHWKNPNKQTLEPKTSYAIMLEPWGWMVGSGVNMVALQATTHRAEMTSIGYAIGILTVLSLIVGYFIKTITLPINRTLAAMKALSKGEGDLTQRIPEEGSKELIFLARYFNQFVESIQSMMLGIQGIGTQVSASATQLTDSVHQIDNSLNQQRNDVDMLATAMTEMLATVEEVAGRTVEANEASRFAAQETQKSSSIIQNNVIEANEMAEVITSAGQAVQKLALDAKNVDTVLEVIRGVAEQTNLLALNAAIEAARAGDHGRGFAVVADEVRTLSQRTQESTLEIQNIIEKLQVGAENVVTVMHQGVDKANKASELSAQAGCKIDESNKQVNKIEGMAQHIATAAEEQTLTVNEINRNVASLSDMATLVSSESTEMANSSRALRGISENLMCTINRFKLA</sequence>
<dbReference type="SMART" id="SM00304">
    <property type="entry name" value="HAMP"/>
    <property type="match status" value="1"/>
</dbReference>
<dbReference type="SUPFAM" id="SSF58104">
    <property type="entry name" value="Methyl-accepting chemotaxis protein (MCP) signaling domain"/>
    <property type="match status" value="1"/>
</dbReference>
<dbReference type="AlphaFoldDB" id="A0A2N7C6B3"/>
<dbReference type="SMART" id="SM01049">
    <property type="entry name" value="Cache_2"/>
    <property type="match status" value="1"/>
</dbReference>
<dbReference type="RefSeq" id="WP_102268595.1">
    <property type="nucleotide sequence ID" value="NZ_MCSH01000152.1"/>
</dbReference>
<comment type="subcellular location">
    <subcellularLocation>
        <location evidence="1">Cell membrane</location>
        <topology evidence="1">Multi-pass membrane protein</topology>
    </subcellularLocation>
</comment>
<dbReference type="PRINTS" id="PR00260">
    <property type="entry name" value="CHEMTRNSDUCR"/>
</dbReference>
<dbReference type="Gene3D" id="3.30.450.20">
    <property type="entry name" value="PAS domain"/>
    <property type="match status" value="1"/>
</dbReference>
<feature type="domain" description="Methyl-accepting transducer" evidence="10">
    <location>
        <begin position="272"/>
        <end position="508"/>
    </location>
</feature>
<dbReference type="GO" id="GO:0006935">
    <property type="term" value="P:chemotaxis"/>
    <property type="evidence" value="ECO:0007669"/>
    <property type="project" value="InterPro"/>
</dbReference>
<feature type="domain" description="HAMP" evidence="11">
    <location>
        <begin position="213"/>
        <end position="267"/>
    </location>
</feature>
<dbReference type="PROSITE" id="PS50111">
    <property type="entry name" value="CHEMOTAXIS_TRANSDUC_2"/>
    <property type="match status" value="1"/>
</dbReference>
<dbReference type="PROSITE" id="PS50885">
    <property type="entry name" value="HAMP"/>
    <property type="match status" value="1"/>
</dbReference>
<protein>
    <submittedName>
        <fullName evidence="12">Chemotaxis protein</fullName>
    </submittedName>
</protein>
<reference evidence="13" key="1">
    <citation type="submission" date="2016-07" db="EMBL/GenBank/DDBJ databases">
        <title>Nontailed viruses are major unrecognized killers of bacteria in the ocean.</title>
        <authorList>
            <person name="Kauffman K."/>
            <person name="Hussain F."/>
            <person name="Yang J."/>
            <person name="Arevalo P."/>
            <person name="Brown J."/>
            <person name="Cutler M."/>
            <person name="Kelly L."/>
            <person name="Polz M.F."/>
        </authorList>
    </citation>
    <scope>NUCLEOTIDE SEQUENCE [LARGE SCALE GENOMIC DNA]</scope>
    <source>
        <strain evidence="13">10N.286.55.C1</strain>
    </source>
</reference>
<dbReference type="Pfam" id="PF00672">
    <property type="entry name" value="HAMP"/>
    <property type="match status" value="1"/>
</dbReference>
<evidence type="ECO:0000256" key="9">
    <source>
        <dbReference type="SAM" id="Phobius"/>
    </source>
</evidence>
<dbReference type="InterPro" id="IPR033480">
    <property type="entry name" value="sCache_2"/>
</dbReference>
<dbReference type="InterPro" id="IPR004089">
    <property type="entry name" value="MCPsignal_dom"/>
</dbReference>
<evidence type="ECO:0000256" key="6">
    <source>
        <dbReference type="ARBA" id="ARBA00023224"/>
    </source>
</evidence>
<name>A0A2N7C6B3_9VIBR</name>
<keyword evidence="5 9" id="KW-0472">Membrane</keyword>
<feature type="transmembrane region" description="Helical" evidence="9">
    <location>
        <begin position="194"/>
        <end position="212"/>
    </location>
</feature>
<accession>A0A2N7C6B3</accession>
<dbReference type="PANTHER" id="PTHR32089">
    <property type="entry name" value="METHYL-ACCEPTING CHEMOTAXIS PROTEIN MCPB"/>
    <property type="match status" value="1"/>
</dbReference>
<dbReference type="GO" id="GO:0007165">
    <property type="term" value="P:signal transduction"/>
    <property type="evidence" value="ECO:0007669"/>
    <property type="project" value="UniProtKB-KW"/>
</dbReference>